<feature type="domain" description="C2H2-type" evidence="7">
    <location>
        <begin position="762"/>
        <end position="785"/>
    </location>
</feature>
<feature type="compositionally biased region" description="Basic and acidic residues" evidence="6">
    <location>
        <begin position="706"/>
        <end position="717"/>
    </location>
</feature>
<evidence type="ECO:0000256" key="1">
    <source>
        <dbReference type="ARBA" id="ARBA00022723"/>
    </source>
</evidence>
<feature type="region of interest" description="Disordered" evidence="6">
    <location>
        <begin position="510"/>
        <end position="546"/>
    </location>
</feature>
<dbReference type="AlphaFoldDB" id="A0AAD9N218"/>
<keyword evidence="2" id="KW-0677">Repeat</keyword>
<comment type="caution">
    <text evidence="8">The sequence shown here is derived from an EMBL/GenBank/DDBJ whole genome shotgun (WGS) entry which is preliminary data.</text>
</comment>
<feature type="compositionally biased region" description="Polar residues" evidence="6">
    <location>
        <begin position="718"/>
        <end position="739"/>
    </location>
</feature>
<keyword evidence="4" id="KW-0862">Zinc</keyword>
<feature type="region of interest" description="Disordered" evidence="6">
    <location>
        <begin position="649"/>
        <end position="758"/>
    </location>
</feature>
<feature type="compositionally biased region" description="Polar residues" evidence="6">
    <location>
        <begin position="653"/>
        <end position="682"/>
    </location>
</feature>
<feature type="domain" description="C2H2-type" evidence="7">
    <location>
        <begin position="494"/>
        <end position="521"/>
    </location>
</feature>
<dbReference type="SMART" id="SM00355">
    <property type="entry name" value="ZnF_C2H2"/>
    <property type="match status" value="5"/>
</dbReference>
<feature type="domain" description="C2H2-type" evidence="7">
    <location>
        <begin position="179"/>
        <end position="206"/>
    </location>
</feature>
<dbReference type="PROSITE" id="PS50157">
    <property type="entry name" value="ZINC_FINGER_C2H2_2"/>
    <property type="match status" value="4"/>
</dbReference>
<accession>A0AAD9N218</accession>
<dbReference type="GO" id="GO:0008270">
    <property type="term" value="F:zinc ion binding"/>
    <property type="evidence" value="ECO:0007669"/>
    <property type="project" value="UniProtKB-KW"/>
</dbReference>
<feature type="compositionally biased region" description="Basic and acidic residues" evidence="6">
    <location>
        <begin position="740"/>
        <end position="758"/>
    </location>
</feature>
<dbReference type="InterPro" id="IPR036236">
    <property type="entry name" value="Znf_C2H2_sf"/>
</dbReference>
<organism evidence="8 9">
    <name type="scientific">Paralvinella palmiformis</name>
    <dbReference type="NCBI Taxonomy" id="53620"/>
    <lineage>
        <taxon>Eukaryota</taxon>
        <taxon>Metazoa</taxon>
        <taxon>Spiralia</taxon>
        <taxon>Lophotrochozoa</taxon>
        <taxon>Annelida</taxon>
        <taxon>Polychaeta</taxon>
        <taxon>Sedentaria</taxon>
        <taxon>Canalipalpata</taxon>
        <taxon>Terebellida</taxon>
        <taxon>Terebelliformia</taxon>
        <taxon>Alvinellidae</taxon>
        <taxon>Paralvinella</taxon>
    </lineage>
</organism>
<protein>
    <recommendedName>
        <fullName evidence="7">C2H2-type domain-containing protein</fullName>
    </recommendedName>
</protein>
<evidence type="ECO:0000313" key="9">
    <source>
        <dbReference type="Proteomes" id="UP001208570"/>
    </source>
</evidence>
<feature type="compositionally biased region" description="Polar residues" evidence="6">
    <location>
        <begin position="528"/>
        <end position="542"/>
    </location>
</feature>
<dbReference type="EMBL" id="JAODUP010000284">
    <property type="protein sequence ID" value="KAK2153835.1"/>
    <property type="molecule type" value="Genomic_DNA"/>
</dbReference>
<dbReference type="PROSITE" id="PS00028">
    <property type="entry name" value="ZINC_FINGER_C2H2_1"/>
    <property type="match status" value="5"/>
</dbReference>
<dbReference type="InterPro" id="IPR013087">
    <property type="entry name" value="Znf_C2H2_type"/>
</dbReference>
<dbReference type="PANTHER" id="PTHR24409">
    <property type="entry name" value="ZINC FINGER PROTEIN 142"/>
    <property type="match status" value="1"/>
</dbReference>
<feature type="compositionally biased region" description="Basic residues" evidence="6">
    <location>
        <begin position="196"/>
        <end position="211"/>
    </location>
</feature>
<evidence type="ECO:0000256" key="5">
    <source>
        <dbReference type="PROSITE-ProRule" id="PRU00042"/>
    </source>
</evidence>
<dbReference type="Pfam" id="PF00096">
    <property type="entry name" value="zf-C2H2"/>
    <property type="match status" value="4"/>
</dbReference>
<keyword evidence="9" id="KW-1185">Reference proteome</keyword>
<evidence type="ECO:0000256" key="6">
    <source>
        <dbReference type="SAM" id="MobiDB-lite"/>
    </source>
</evidence>
<reference evidence="8" key="1">
    <citation type="journal article" date="2023" name="Mol. Biol. Evol.">
        <title>Third-Generation Sequencing Reveals the Adaptive Role of the Epigenome in Three Deep-Sea Polychaetes.</title>
        <authorList>
            <person name="Perez M."/>
            <person name="Aroh O."/>
            <person name="Sun Y."/>
            <person name="Lan Y."/>
            <person name="Juniper S.K."/>
            <person name="Young C.R."/>
            <person name="Angers B."/>
            <person name="Qian P.Y."/>
        </authorList>
    </citation>
    <scope>NUCLEOTIDE SEQUENCE</scope>
    <source>
        <strain evidence="8">P08H-3</strain>
    </source>
</reference>
<dbReference type="SUPFAM" id="SSF57667">
    <property type="entry name" value="beta-beta-alpha zinc fingers"/>
    <property type="match status" value="2"/>
</dbReference>
<evidence type="ECO:0000256" key="3">
    <source>
        <dbReference type="ARBA" id="ARBA00022771"/>
    </source>
</evidence>
<gene>
    <name evidence="8" type="ORF">LSH36_284g03089</name>
</gene>
<keyword evidence="1" id="KW-0479">Metal-binding</keyword>
<evidence type="ECO:0000256" key="2">
    <source>
        <dbReference type="ARBA" id="ARBA00022737"/>
    </source>
</evidence>
<name>A0AAD9N218_9ANNE</name>
<dbReference type="Proteomes" id="UP001208570">
    <property type="component" value="Unassembled WGS sequence"/>
</dbReference>
<dbReference type="PANTHER" id="PTHR24409:SF295">
    <property type="entry name" value="AZ2-RELATED"/>
    <property type="match status" value="1"/>
</dbReference>
<dbReference type="GO" id="GO:0000977">
    <property type="term" value="F:RNA polymerase II transcription regulatory region sequence-specific DNA binding"/>
    <property type="evidence" value="ECO:0007669"/>
    <property type="project" value="TreeGrafter"/>
</dbReference>
<keyword evidence="3 5" id="KW-0863">Zinc-finger</keyword>
<dbReference type="GO" id="GO:0005634">
    <property type="term" value="C:nucleus"/>
    <property type="evidence" value="ECO:0007669"/>
    <property type="project" value="TreeGrafter"/>
</dbReference>
<proteinExistence type="predicted"/>
<evidence type="ECO:0000313" key="8">
    <source>
        <dbReference type="EMBL" id="KAK2153835.1"/>
    </source>
</evidence>
<dbReference type="Gene3D" id="3.30.160.60">
    <property type="entry name" value="Classic Zinc Finger"/>
    <property type="match status" value="3"/>
</dbReference>
<sequence>MATVTLKQEISTVLKDVLLKVCQKITPFTEQLELHGLLLLETDGQEFCTVTFKDAKVTKGSSDDQGNDPVETDCGQKAHREVPALCLMNGKRNSCELHPEDDAAVKHGLISVAVQDAIDLWQGIKTSSQTGSDDEELNNNTISQTKSGSIDEIIRTYENKKRSWTQMTWKREKNENDKYECPFCYREFSHATNLTRHQRTHHGRPKIRKPRLNQTADKKSKDSNMANPPIPEAAALEGQQTVNKNAENMTDKENNCQSYDQADNTNVQSSCLDVNISSDNPQINYSDTSKNTQSFLAQNSDFAGQSSVGIELSNSYMQTEFLTDDVYFGIADADSAPETTPRIVPLHPDNVNTSDSQEFIRINNNNNNANPMVLTESYMSLPVSLDNPRDVTTQTLTDANTKTTAATSDSSTDAVGTVFKTKAGKEYVSITNTDSRQLVHSCPLCQRKFDFYQNLGRHVSVSHGISIFELEMQQNQSSDMQLGSSHTDDDKKRFKCELCGHMFSFRSNLSRHKSKHHGANADQERVNKQNAKKTTNEVNAENQDLPKPDQAKYKCDICGGMFTFTSSLSRHMRKKHSLVRADLYKTSRQMPSKEGKQTNISLTKGSAENNPLSNSTKTNQAEFAIPLTSYLPYGVSNIIQSNMTGITLRDSRSPQGHTLLSMNENKQNLSGPSLNSTEPSPNNDRRGSCPDRLPSADNINNLQKANIEDTQKEKDSVSTDCIKTSEPNSGSSIPENSPASDKKTESDRLKSSRKLPSERYRHKCSICNQMFTFRTNLTRHTRKIHRTCPDFPPESAPSAS</sequence>
<evidence type="ECO:0000259" key="7">
    <source>
        <dbReference type="PROSITE" id="PS50157"/>
    </source>
</evidence>
<feature type="region of interest" description="Disordered" evidence="6">
    <location>
        <begin position="195"/>
        <end position="230"/>
    </location>
</feature>
<feature type="compositionally biased region" description="Polar residues" evidence="6">
    <location>
        <begin position="597"/>
        <end position="617"/>
    </location>
</feature>
<feature type="domain" description="C2H2-type" evidence="7">
    <location>
        <begin position="553"/>
        <end position="581"/>
    </location>
</feature>
<evidence type="ECO:0000256" key="4">
    <source>
        <dbReference type="ARBA" id="ARBA00022833"/>
    </source>
</evidence>
<dbReference type="GO" id="GO:0000981">
    <property type="term" value="F:DNA-binding transcription factor activity, RNA polymerase II-specific"/>
    <property type="evidence" value="ECO:0007669"/>
    <property type="project" value="TreeGrafter"/>
</dbReference>
<feature type="region of interest" description="Disordered" evidence="6">
    <location>
        <begin position="584"/>
        <end position="617"/>
    </location>
</feature>